<accession>A0A6J5RH19</accession>
<organism evidence="1">
    <name type="scientific">uncultured Caudovirales phage</name>
    <dbReference type="NCBI Taxonomy" id="2100421"/>
    <lineage>
        <taxon>Viruses</taxon>
        <taxon>Duplodnaviria</taxon>
        <taxon>Heunggongvirae</taxon>
        <taxon>Uroviricota</taxon>
        <taxon>Caudoviricetes</taxon>
        <taxon>Peduoviridae</taxon>
        <taxon>Maltschvirus</taxon>
        <taxon>Maltschvirus maltsch</taxon>
    </lineage>
</organism>
<reference evidence="1" key="1">
    <citation type="submission" date="2020-05" db="EMBL/GenBank/DDBJ databases">
        <authorList>
            <person name="Chiriac C."/>
            <person name="Salcher M."/>
            <person name="Ghai R."/>
            <person name="Kavagutti S V."/>
        </authorList>
    </citation>
    <scope>NUCLEOTIDE SEQUENCE</scope>
</reference>
<sequence>MRMSEFQERIDNFRVKYFRVENTRLGIKSLINDHGCADNCDQNHKGMCPDKLAEIIASIGGIPTHLCELSWGYSSSGPDDEGDEFDYQIIEFGTSMQNAIDIAFLAYVRYVIDGDKTVVKIAEHYGIYNKILSGEIW</sequence>
<protein>
    <submittedName>
        <fullName evidence="1">Uncharacterized protein</fullName>
    </submittedName>
</protein>
<gene>
    <name evidence="1" type="ORF">UFOVP1290_173</name>
</gene>
<evidence type="ECO:0000313" key="1">
    <source>
        <dbReference type="EMBL" id="CAB4196653.1"/>
    </source>
</evidence>
<proteinExistence type="predicted"/>
<dbReference type="EMBL" id="LR797252">
    <property type="protein sequence ID" value="CAB4196653.1"/>
    <property type="molecule type" value="Genomic_DNA"/>
</dbReference>
<name>A0A6J5RH19_9CAUD</name>